<dbReference type="GO" id="GO:0019632">
    <property type="term" value="P:shikimate metabolic process"/>
    <property type="evidence" value="ECO:0007669"/>
    <property type="project" value="TreeGrafter"/>
</dbReference>
<dbReference type="InterPro" id="IPR022893">
    <property type="entry name" value="Shikimate_DH_fam"/>
</dbReference>
<dbReference type="GO" id="GO:0009423">
    <property type="term" value="P:chorismate biosynthetic process"/>
    <property type="evidence" value="ECO:0007669"/>
    <property type="project" value="TreeGrafter"/>
</dbReference>
<dbReference type="Proteomes" id="UP000321949">
    <property type="component" value="Unassembled WGS sequence"/>
</dbReference>
<evidence type="ECO:0000313" key="5">
    <source>
        <dbReference type="Proteomes" id="UP000321949"/>
    </source>
</evidence>
<feature type="domain" description="Shikimate dehydrogenase substrate binding N-terminal" evidence="3">
    <location>
        <begin position="8"/>
        <end position="89"/>
    </location>
</feature>
<dbReference type="EMBL" id="VRSX01000005">
    <property type="protein sequence ID" value="TXK09063.1"/>
    <property type="molecule type" value="Genomic_DNA"/>
</dbReference>
<dbReference type="RefSeq" id="WP_147050072.1">
    <property type="nucleotide sequence ID" value="NZ_BKAH01000004.1"/>
</dbReference>
<dbReference type="PANTHER" id="PTHR21089">
    <property type="entry name" value="SHIKIMATE DEHYDROGENASE"/>
    <property type="match status" value="1"/>
</dbReference>
<sequence length="277" mass="28635">MPDAALEVWGDPIEHSLSPALHSAAYRQLGWDWTYGRRRVTEAGFAGELAAAAPTLRGLSLTMPLKTAAFAAAATRDDRAELTGAVNTLLLRDSAPRGFNTDVGGIVRSLAEEGIAGFEEVRIVGAGATATSALVALAELGARYVEVAARRPLAIAPLQDLGDRLGMTVRPVPLTADAFAPVPLTIATLPGGARLDPLAADALAGAGGLLLDVVYGHWPTALSAAWDRAGGRAVSGAGMLLHQAVLQIRIFRTGDPAEPLPDEAAVVAVMRRALMGG</sequence>
<dbReference type="AlphaFoldDB" id="A0A5C8HVP5"/>
<dbReference type="GO" id="GO:0005829">
    <property type="term" value="C:cytosol"/>
    <property type="evidence" value="ECO:0007669"/>
    <property type="project" value="TreeGrafter"/>
</dbReference>
<dbReference type="Pfam" id="PF08501">
    <property type="entry name" value="Shikimate_dh_N"/>
    <property type="match status" value="1"/>
</dbReference>
<reference evidence="4 5" key="1">
    <citation type="submission" date="2019-08" db="EMBL/GenBank/DDBJ databases">
        <authorList>
            <person name="Dong K."/>
        </authorList>
    </citation>
    <scope>NUCLEOTIDE SEQUENCE [LARGE SCALE GENOMIC DNA]</scope>
    <source>
        <strain evidence="4 5">K-1</strain>
    </source>
</reference>
<dbReference type="InterPro" id="IPR046346">
    <property type="entry name" value="Aminoacid_DH-like_N_sf"/>
</dbReference>
<dbReference type="InterPro" id="IPR013708">
    <property type="entry name" value="Shikimate_DH-bd_N"/>
</dbReference>
<comment type="caution">
    <text evidence="4">The sequence shown here is derived from an EMBL/GenBank/DDBJ whole genome shotgun (WGS) entry which is preliminary data.</text>
</comment>
<dbReference type="SUPFAM" id="SSF53223">
    <property type="entry name" value="Aminoacid dehydrogenase-like, N-terminal domain"/>
    <property type="match status" value="1"/>
</dbReference>
<dbReference type="GO" id="GO:0050661">
    <property type="term" value="F:NADP binding"/>
    <property type="evidence" value="ECO:0007669"/>
    <property type="project" value="TreeGrafter"/>
</dbReference>
<keyword evidence="2" id="KW-0028">Amino-acid biosynthesis</keyword>
<dbReference type="SUPFAM" id="SSF51735">
    <property type="entry name" value="NAD(P)-binding Rossmann-fold domains"/>
    <property type="match status" value="1"/>
</dbReference>
<evidence type="ECO:0000259" key="3">
    <source>
        <dbReference type="Pfam" id="PF08501"/>
    </source>
</evidence>
<evidence type="ECO:0000256" key="1">
    <source>
        <dbReference type="ARBA" id="ARBA00004871"/>
    </source>
</evidence>
<accession>A0A5C8HVP5</accession>
<name>A0A5C8HVP5_9MICO</name>
<dbReference type="GO" id="GO:0009073">
    <property type="term" value="P:aromatic amino acid family biosynthetic process"/>
    <property type="evidence" value="ECO:0007669"/>
    <property type="project" value="UniProtKB-KW"/>
</dbReference>
<comment type="pathway">
    <text evidence="1">Metabolic intermediate biosynthesis; chorismate biosynthesis; chorismate from D-erythrose 4-phosphate and phosphoenolpyruvate: step 4/7.</text>
</comment>
<proteinExistence type="predicted"/>
<dbReference type="OrthoDB" id="9776868at2"/>
<keyword evidence="5" id="KW-1185">Reference proteome</keyword>
<dbReference type="InterPro" id="IPR036291">
    <property type="entry name" value="NAD(P)-bd_dom_sf"/>
</dbReference>
<dbReference type="Gene3D" id="3.40.50.720">
    <property type="entry name" value="NAD(P)-binding Rossmann-like Domain"/>
    <property type="match status" value="1"/>
</dbReference>
<protein>
    <submittedName>
        <fullName evidence="4">Shikimate dehydrogenase</fullName>
    </submittedName>
</protein>
<gene>
    <name evidence="4" type="ORF">FVP74_11055</name>
</gene>
<organism evidence="4 5">
    <name type="scientific">Microbacterium saccharophilum</name>
    <dbReference type="NCBI Taxonomy" id="1213358"/>
    <lineage>
        <taxon>Bacteria</taxon>
        <taxon>Bacillati</taxon>
        <taxon>Actinomycetota</taxon>
        <taxon>Actinomycetes</taxon>
        <taxon>Micrococcales</taxon>
        <taxon>Microbacteriaceae</taxon>
        <taxon>Microbacterium</taxon>
    </lineage>
</organism>
<dbReference type="PANTHER" id="PTHR21089:SF1">
    <property type="entry name" value="BIFUNCTIONAL 3-DEHYDROQUINATE DEHYDRATASE_SHIKIMATE DEHYDROGENASE, CHLOROPLASTIC"/>
    <property type="match status" value="1"/>
</dbReference>
<evidence type="ECO:0000313" key="4">
    <source>
        <dbReference type="EMBL" id="TXK09063.1"/>
    </source>
</evidence>
<keyword evidence="2" id="KW-0057">Aromatic amino acid biosynthesis</keyword>
<evidence type="ECO:0000256" key="2">
    <source>
        <dbReference type="ARBA" id="ARBA00023141"/>
    </source>
</evidence>
<dbReference type="Gene3D" id="3.40.50.10860">
    <property type="entry name" value="Leucine Dehydrogenase, chain A, domain 1"/>
    <property type="match status" value="1"/>
</dbReference>
<dbReference type="GO" id="GO:0004764">
    <property type="term" value="F:shikimate 3-dehydrogenase (NADP+) activity"/>
    <property type="evidence" value="ECO:0007669"/>
    <property type="project" value="InterPro"/>
</dbReference>